<keyword evidence="2" id="KW-1133">Transmembrane helix</keyword>
<dbReference type="RefSeq" id="WP_111550639.1">
    <property type="nucleotide sequence ID" value="NZ_LIGL01000069.1"/>
</dbReference>
<accession>A0A327Y229</accession>
<feature type="compositionally biased region" description="Basic and acidic residues" evidence="1">
    <location>
        <begin position="7"/>
        <end position="32"/>
    </location>
</feature>
<dbReference type="Pfam" id="PF09527">
    <property type="entry name" value="ATPase_gene1"/>
    <property type="match status" value="1"/>
</dbReference>
<dbReference type="Proteomes" id="UP000249165">
    <property type="component" value="Unassembled WGS sequence"/>
</dbReference>
<dbReference type="OrthoDB" id="466056at2"/>
<sequence>MTTPDPHIGKERIADAARRTRERDDAGRRDPEPSLARRFGQIGVLGWVIVVPTILGAAVGNWLDLRLGSGIMLAAALTMIGAGLGLWLAMRWMRKQ</sequence>
<keyword evidence="2" id="KW-0812">Transmembrane</keyword>
<protein>
    <submittedName>
        <fullName evidence="3">ATP synthase protein I</fullName>
    </submittedName>
</protein>
<keyword evidence="4" id="KW-1185">Reference proteome</keyword>
<gene>
    <name evidence="3" type="ORF">ATI53_102572</name>
</gene>
<keyword evidence="2" id="KW-0472">Membrane</keyword>
<dbReference type="EMBL" id="QLMG01000025">
    <property type="protein sequence ID" value="RAK15170.1"/>
    <property type="molecule type" value="Genomic_DNA"/>
</dbReference>
<evidence type="ECO:0000313" key="3">
    <source>
        <dbReference type="EMBL" id="RAK15170.1"/>
    </source>
</evidence>
<proteinExistence type="predicted"/>
<evidence type="ECO:0000256" key="2">
    <source>
        <dbReference type="SAM" id="Phobius"/>
    </source>
</evidence>
<dbReference type="AlphaFoldDB" id="A0A327Y229"/>
<dbReference type="InterPro" id="IPR032820">
    <property type="entry name" value="ATPase_put"/>
</dbReference>
<evidence type="ECO:0000313" key="4">
    <source>
        <dbReference type="Proteomes" id="UP000249165"/>
    </source>
</evidence>
<feature type="transmembrane region" description="Helical" evidence="2">
    <location>
        <begin position="44"/>
        <end position="63"/>
    </location>
</feature>
<reference evidence="3 4" key="1">
    <citation type="submission" date="2018-06" db="EMBL/GenBank/DDBJ databases">
        <title>Genomic Encyclopedia of Archaeal and Bacterial Type Strains, Phase II (KMG-II): from individual species to whole genera.</title>
        <authorList>
            <person name="Goeker M."/>
        </authorList>
    </citation>
    <scope>NUCLEOTIDE SEQUENCE [LARGE SCALE GENOMIC DNA]</scope>
    <source>
        <strain evidence="3 4">DSM 22011</strain>
    </source>
</reference>
<feature type="region of interest" description="Disordered" evidence="1">
    <location>
        <begin position="1"/>
        <end position="32"/>
    </location>
</feature>
<name>A0A327Y229_9RHOB</name>
<feature type="transmembrane region" description="Helical" evidence="2">
    <location>
        <begin position="69"/>
        <end position="90"/>
    </location>
</feature>
<comment type="caution">
    <text evidence="3">The sequence shown here is derived from an EMBL/GenBank/DDBJ whole genome shotgun (WGS) entry which is preliminary data.</text>
</comment>
<evidence type="ECO:0000256" key="1">
    <source>
        <dbReference type="SAM" id="MobiDB-lite"/>
    </source>
</evidence>
<organism evidence="3 4">
    <name type="scientific">Salipiger aestuarii</name>
    <dbReference type="NCBI Taxonomy" id="568098"/>
    <lineage>
        <taxon>Bacteria</taxon>
        <taxon>Pseudomonadati</taxon>
        <taxon>Pseudomonadota</taxon>
        <taxon>Alphaproteobacteria</taxon>
        <taxon>Rhodobacterales</taxon>
        <taxon>Roseobacteraceae</taxon>
        <taxon>Salipiger</taxon>
    </lineage>
</organism>